<dbReference type="GeneID" id="64980321"/>
<dbReference type="RefSeq" id="XP_041562510.1">
    <property type="nucleotide sequence ID" value="XM_041696929.1"/>
</dbReference>
<feature type="compositionally biased region" description="Low complexity" evidence="1">
    <location>
        <begin position="93"/>
        <end position="104"/>
    </location>
</feature>
<evidence type="ECO:0000313" key="2">
    <source>
        <dbReference type="EMBL" id="BCS30324.1"/>
    </source>
</evidence>
<feature type="compositionally biased region" description="Polar residues" evidence="1">
    <location>
        <begin position="105"/>
        <end position="117"/>
    </location>
</feature>
<sequence length="640" mass="72723">MISHSSLQPFSVPLTPPREINSASKENALPATYAMNSGPCTVIENGTRCACSRGLFLLEHGVNFELLICKTKTCNHLLKEHRAADNEPPPTESSPTESSPTESSASAGNPNHTQYHSLGSTRYKTRCLRQDTVSKLAAAVDSQNVIHIRGTPASGKTVLSQLLLDYYLTNNRKAFLLEAWEPLEASQSGDPWTRFGLHLQQKYPKFDKTWKSVPANTVILIDEAQNSYRDTYFWNTVIKSRRSGEGKDIKICLFCSYGSPSTGVEEDDNENGFTPVTFGPAQRITLTPQLGKDSPKIGLFYTEDEFCEVVSLLTTNKFDEPFTIDKAAMDYIYDLTNGHPGGVTATVDFLQDRYRNLLKHKKIRTITMDHVLKVLMDENDYFRFLANHAVYRSFPRGRRLTSEVADALGRILVNGSIPFDIDDAAMQKCYKRGWVHRIAEGQIPLTHDVAVLPSRLHEVWLEWFMGNKPKHLPDRFDQLRTLCQEVLENFSKISLRHAAEGKKISTAAKPRPMEAQYQDEFYRAFCNVAGIGVPLCSEWSRSGNGRVDFYIPQKQWAIELLRDYDRVDEHISRFYPGGKYFPWLQEKKVVDWIIINCASSPPTCSYSEQNLWTAVFTNCYSDLKVYDHRMRPLFSVPLHN</sequence>
<accession>A0A7R8ASE2</accession>
<dbReference type="KEGG" id="apuu:APUU_80627S"/>
<protein>
    <submittedName>
        <fullName evidence="2">Uncharacterized protein</fullName>
    </submittedName>
</protein>
<dbReference type="InterPro" id="IPR027417">
    <property type="entry name" value="P-loop_NTPase"/>
</dbReference>
<dbReference type="SUPFAM" id="SSF52540">
    <property type="entry name" value="P-loop containing nucleoside triphosphate hydrolases"/>
    <property type="match status" value="1"/>
</dbReference>
<feature type="region of interest" description="Disordered" evidence="1">
    <location>
        <begin position="81"/>
        <end position="117"/>
    </location>
</feature>
<dbReference type="EMBL" id="AP024450">
    <property type="protein sequence ID" value="BCS30324.1"/>
    <property type="molecule type" value="Genomic_DNA"/>
</dbReference>
<dbReference type="OrthoDB" id="2364732at2759"/>
<dbReference type="Proteomes" id="UP000654913">
    <property type="component" value="Chromosome 8"/>
</dbReference>
<gene>
    <name evidence="2" type="ORF">APUU_80627S</name>
</gene>
<organism evidence="2 3">
    <name type="scientific">Aspergillus puulaauensis</name>
    <dbReference type="NCBI Taxonomy" id="1220207"/>
    <lineage>
        <taxon>Eukaryota</taxon>
        <taxon>Fungi</taxon>
        <taxon>Dikarya</taxon>
        <taxon>Ascomycota</taxon>
        <taxon>Pezizomycotina</taxon>
        <taxon>Eurotiomycetes</taxon>
        <taxon>Eurotiomycetidae</taxon>
        <taxon>Eurotiales</taxon>
        <taxon>Aspergillaceae</taxon>
        <taxon>Aspergillus</taxon>
    </lineage>
</organism>
<reference evidence="2" key="2">
    <citation type="submission" date="2021-02" db="EMBL/GenBank/DDBJ databases">
        <title>Aspergillus puulaauensis MK2 genome sequence.</title>
        <authorList>
            <person name="Futagami T."/>
            <person name="Mori K."/>
            <person name="Kadooka C."/>
            <person name="Tanaka T."/>
        </authorList>
    </citation>
    <scope>NUCLEOTIDE SEQUENCE</scope>
    <source>
        <strain evidence="2">MK2</strain>
    </source>
</reference>
<evidence type="ECO:0000313" key="3">
    <source>
        <dbReference type="Proteomes" id="UP000654913"/>
    </source>
</evidence>
<keyword evidence="3" id="KW-1185">Reference proteome</keyword>
<evidence type="ECO:0000256" key="1">
    <source>
        <dbReference type="SAM" id="MobiDB-lite"/>
    </source>
</evidence>
<name>A0A7R8ASE2_9EURO</name>
<dbReference type="AlphaFoldDB" id="A0A7R8ASE2"/>
<reference evidence="2" key="1">
    <citation type="submission" date="2021-01" db="EMBL/GenBank/DDBJ databases">
        <authorList>
            <consortium name="Aspergillus puulaauensis MK2 genome sequencing consortium"/>
            <person name="Kazuki M."/>
            <person name="Futagami T."/>
        </authorList>
    </citation>
    <scope>NUCLEOTIDE SEQUENCE</scope>
    <source>
        <strain evidence="2">MK2</strain>
    </source>
</reference>
<proteinExistence type="predicted"/>
<feature type="region of interest" description="Disordered" evidence="1">
    <location>
        <begin position="1"/>
        <end position="21"/>
    </location>
</feature>